<evidence type="ECO:0000256" key="5">
    <source>
        <dbReference type="ARBA" id="ARBA00022691"/>
    </source>
</evidence>
<accession>A0A1M5E8P2</accession>
<evidence type="ECO:0000313" key="8">
    <source>
        <dbReference type="Proteomes" id="UP000184076"/>
    </source>
</evidence>
<dbReference type="SUPFAM" id="SSF53335">
    <property type="entry name" value="S-adenosyl-L-methionine-dependent methyltransferases"/>
    <property type="match status" value="1"/>
</dbReference>
<dbReference type="GO" id="GO:0009236">
    <property type="term" value="P:cobalamin biosynthetic process"/>
    <property type="evidence" value="ECO:0007669"/>
    <property type="project" value="UniProtKB-UniPathway"/>
</dbReference>
<dbReference type="GO" id="GO:0032259">
    <property type="term" value="P:methylation"/>
    <property type="evidence" value="ECO:0007669"/>
    <property type="project" value="UniProtKB-KW"/>
</dbReference>
<dbReference type="STRING" id="1121391.SAMN02745206_02599"/>
<dbReference type="InterPro" id="IPR006365">
    <property type="entry name" value="Cbl_synth_CobL"/>
</dbReference>
<protein>
    <submittedName>
        <fullName evidence="7">Precorrin-6Y C5,15-methyltransferase (Decarboxylating)</fullName>
    </submittedName>
</protein>
<dbReference type="Pfam" id="PF00590">
    <property type="entry name" value="TP_methylase"/>
    <property type="match status" value="1"/>
</dbReference>
<keyword evidence="2" id="KW-0169">Cobalamin biosynthesis</keyword>
<dbReference type="InterPro" id="IPR014777">
    <property type="entry name" value="4pyrrole_Mease_sub1"/>
</dbReference>
<comment type="pathway">
    <text evidence="1">Cofactor biosynthesis; adenosylcobalamin biosynthesis.</text>
</comment>
<dbReference type="InterPro" id="IPR000878">
    <property type="entry name" value="4pyrrol_Mease"/>
</dbReference>
<evidence type="ECO:0000256" key="4">
    <source>
        <dbReference type="ARBA" id="ARBA00022679"/>
    </source>
</evidence>
<dbReference type="Gene3D" id="3.40.50.150">
    <property type="entry name" value="Vaccinia Virus protein VP39"/>
    <property type="match status" value="1"/>
</dbReference>
<evidence type="ECO:0000256" key="3">
    <source>
        <dbReference type="ARBA" id="ARBA00022603"/>
    </source>
</evidence>
<dbReference type="PIRSF" id="PIRSF036428">
    <property type="entry name" value="CobL"/>
    <property type="match status" value="1"/>
</dbReference>
<dbReference type="Gene3D" id="3.40.1010.10">
    <property type="entry name" value="Cobalt-precorrin-4 Transmethylase, Domain 1"/>
    <property type="match status" value="1"/>
</dbReference>
<dbReference type="EMBL" id="FQVB01000026">
    <property type="protein sequence ID" value="SHF75550.1"/>
    <property type="molecule type" value="Genomic_DNA"/>
</dbReference>
<dbReference type="InterPro" id="IPR014008">
    <property type="entry name" value="Cbl_synth_MTase_CbiT"/>
</dbReference>
<evidence type="ECO:0000313" key="7">
    <source>
        <dbReference type="EMBL" id="SHF75550.1"/>
    </source>
</evidence>
<dbReference type="InterPro" id="IPR050714">
    <property type="entry name" value="Cobalamin_biosynth_MTase"/>
</dbReference>
<organism evidence="7 8">
    <name type="scientific">Desulfacinum infernum DSM 9756</name>
    <dbReference type="NCBI Taxonomy" id="1121391"/>
    <lineage>
        <taxon>Bacteria</taxon>
        <taxon>Pseudomonadati</taxon>
        <taxon>Thermodesulfobacteriota</taxon>
        <taxon>Syntrophobacteria</taxon>
        <taxon>Syntrophobacterales</taxon>
        <taxon>Syntrophobacteraceae</taxon>
        <taxon>Desulfacinum</taxon>
    </lineage>
</organism>
<dbReference type="Gene3D" id="3.30.950.10">
    <property type="entry name" value="Methyltransferase, Cobalt-precorrin-4 Transmethylase, Domain 2"/>
    <property type="match status" value="1"/>
</dbReference>
<keyword evidence="5" id="KW-0949">S-adenosyl-L-methionine</keyword>
<dbReference type="Proteomes" id="UP000184076">
    <property type="component" value="Unassembled WGS sequence"/>
</dbReference>
<dbReference type="RefSeq" id="WP_178371987.1">
    <property type="nucleotide sequence ID" value="NZ_FQVB01000026.1"/>
</dbReference>
<dbReference type="GO" id="GO:0008276">
    <property type="term" value="F:protein methyltransferase activity"/>
    <property type="evidence" value="ECO:0007669"/>
    <property type="project" value="InterPro"/>
</dbReference>
<keyword evidence="8" id="KW-1185">Reference proteome</keyword>
<keyword evidence="4 7" id="KW-0808">Transferase</keyword>
<dbReference type="PANTHER" id="PTHR43182:SF1">
    <property type="entry name" value="COBALT-PRECORRIN-7 C(5)-METHYLTRANSFERASE"/>
    <property type="match status" value="1"/>
</dbReference>
<dbReference type="SUPFAM" id="SSF53790">
    <property type="entry name" value="Tetrapyrrole methylase"/>
    <property type="match status" value="1"/>
</dbReference>
<gene>
    <name evidence="7" type="ORF">SAMN02745206_02599</name>
</gene>
<feature type="domain" description="Tetrapyrrole methylase" evidence="6">
    <location>
        <begin position="21"/>
        <end position="207"/>
    </location>
</feature>
<dbReference type="UniPathway" id="UPA00148"/>
<sequence>MQEDLKIREITAEDVWEPPTVAVIGVGARPEECSGRALELVRRAQVLVGGSRILALFDHHTGEKVPIRSPLDPVLDRIEDWSGSHRVAVLASGDPLFFGIGRRLLKRFGRDRLLFVPGPTTVQVFCARVGMPWDDVRVVSLHGREPTLEWLWHLRLGTPVALLTDARHSAAWVAARLVASGLESLPFWVGEDLGLSSERIHCLTAAEAKGQSFSSLNVVLVQPSADTGLSGTPEPPPFCGIDDEAFAHHRGLITKREVRSVVLTLLGLRPGQVLWDLGAGSGAVSVEAARLVPLRAVWAVERVPERVAQIRENVRRFHCGEICVVEGDALEQVDKLPNPDRVFVGGGGADLRALLEKVRPRIRPGGRLVVTSVTFRSLAQVQDFARAHGCSLEMSQIQVSRAVPIGDTARWEALNPVTVCAMTPRGDAN</sequence>
<dbReference type="Pfam" id="PF01135">
    <property type="entry name" value="PCMT"/>
    <property type="match status" value="1"/>
</dbReference>
<dbReference type="NCBIfam" id="TIGR02469">
    <property type="entry name" value="CbiT"/>
    <property type="match status" value="1"/>
</dbReference>
<dbReference type="InterPro" id="IPR035996">
    <property type="entry name" value="4pyrrol_Methylase_sf"/>
</dbReference>
<evidence type="ECO:0000256" key="1">
    <source>
        <dbReference type="ARBA" id="ARBA00004953"/>
    </source>
</evidence>
<dbReference type="InterPro" id="IPR012818">
    <property type="entry name" value="CbiE"/>
</dbReference>
<evidence type="ECO:0000256" key="2">
    <source>
        <dbReference type="ARBA" id="ARBA00022573"/>
    </source>
</evidence>
<dbReference type="PANTHER" id="PTHR43182">
    <property type="entry name" value="COBALT-PRECORRIN-6B C(15)-METHYLTRANSFERASE (DECARBOXYLATING)"/>
    <property type="match status" value="1"/>
</dbReference>
<evidence type="ECO:0000259" key="6">
    <source>
        <dbReference type="Pfam" id="PF00590"/>
    </source>
</evidence>
<name>A0A1M5E8P2_9BACT</name>
<reference evidence="8" key="1">
    <citation type="submission" date="2016-11" db="EMBL/GenBank/DDBJ databases">
        <authorList>
            <person name="Varghese N."/>
            <person name="Submissions S."/>
        </authorList>
    </citation>
    <scope>NUCLEOTIDE SEQUENCE [LARGE SCALE GENOMIC DNA]</scope>
    <source>
        <strain evidence="8">DSM 9756</strain>
    </source>
</reference>
<dbReference type="InterPro" id="IPR029063">
    <property type="entry name" value="SAM-dependent_MTases_sf"/>
</dbReference>
<dbReference type="InterPro" id="IPR014776">
    <property type="entry name" value="4pyrrole_Mease_sub2"/>
</dbReference>
<proteinExistence type="predicted"/>
<dbReference type="AlphaFoldDB" id="A0A1M5E8P2"/>
<keyword evidence="3 7" id="KW-0489">Methyltransferase</keyword>
<dbReference type="CDD" id="cd11644">
    <property type="entry name" value="Precorrin-6Y-MT"/>
    <property type="match status" value="1"/>
</dbReference>
<dbReference type="CDD" id="cd02440">
    <property type="entry name" value="AdoMet_MTases"/>
    <property type="match status" value="1"/>
</dbReference>
<dbReference type="NCBIfam" id="TIGR02467">
    <property type="entry name" value="CbiE"/>
    <property type="match status" value="1"/>
</dbReference>